<feature type="transmembrane region" description="Helical" evidence="2">
    <location>
        <begin position="23"/>
        <end position="46"/>
    </location>
</feature>
<evidence type="ECO:0000256" key="2">
    <source>
        <dbReference type="SAM" id="Phobius"/>
    </source>
</evidence>
<dbReference type="AlphaFoldDB" id="A0A644ZPT6"/>
<proteinExistence type="predicted"/>
<dbReference type="InterPro" id="IPR013422">
    <property type="entry name" value="CRISPR-assoc_prot_Cas5_N"/>
</dbReference>
<evidence type="ECO:0000256" key="1">
    <source>
        <dbReference type="ARBA" id="ARBA00023118"/>
    </source>
</evidence>
<keyword evidence="1" id="KW-0051">Antiviral defense</keyword>
<accession>A0A644ZPT6</accession>
<evidence type="ECO:0008006" key="4">
    <source>
        <dbReference type="Google" id="ProtNLM"/>
    </source>
</evidence>
<keyword evidence="2" id="KW-1133">Transmembrane helix</keyword>
<gene>
    <name evidence="3" type="ORF">SDC9_89661</name>
</gene>
<dbReference type="NCBIfam" id="TIGR02592">
    <property type="entry name" value="cas_Cas5h"/>
    <property type="match status" value="1"/>
</dbReference>
<reference evidence="3" key="1">
    <citation type="submission" date="2019-08" db="EMBL/GenBank/DDBJ databases">
        <authorList>
            <person name="Kucharzyk K."/>
            <person name="Murdoch R.W."/>
            <person name="Higgins S."/>
            <person name="Loffler F."/>
        </authorList>
    </citation>
    <scope>NUCLEOTIDE SEQUENCE</scope>
</reference>
<protein>
    <recommendedName>
        <fullName evidence="4">CRISPR-associated protein Cas5</fullName>
    </recommendedName>
</protein>
<keyword evidence="2" id="KW-0812">Transmembrane</keyword>
<dbReference type="GO" id="GO:0051607">
    <property type="term" value="P:defense response to virus"/>
    <property type="evidence" value="ECO:0007669"/>
    <property type="project" value="UniProtKB-KW"/>
</dbReference>
<name>A0A644ZPT6_9ZZZZ</name>
<sequence length="265" mass="31313">MNVLKFTLSGRTAFFKKPDVNSYYYFTYGNIHKVALLGILGAIMGFEGYNQKTMRETYKALYKESEIKKELSSYPEFYEKLRDIKIAIVPQSEKGYIEKKVQVFNNSVGYASQEKGGNLIVKEQWLENPKWSIYLLMEGKVEEEIGDRLSYFSFKYLPYLGKNDHVANIDNVEIIKDVERIENVDKIHSLYIEEYFQLNVCKEDNIFDYEDDYEGTWKYEELLPVALEENTNKYEFERFIYTNSSLNPKRQALVYNCNGKAIFFF</sequence>
<dbReference type="NCBIfam" id="TIGR02593">
    <property type="entry name" value="CRISPR_cas5"/>
    <property type="match status" value="1"/>
</dbReference>
<evidence type="ECO:0000313" key="3">
    <source>
        <dbReference type="EMBL" id="MPM42989.1"/>
    </source>
</evidence>
<dbReference type="EMBL" id="VSSQ01009934">
    <property type="protein sequence ID" value="MPM42989.1"/>
    <property type="molecule type" value="Genomic_DNA"/>
</dbReference>
<dbReference type="InterPro" id="IPR013421">
    <property type="entry name" value="CRISPR-assoc_prot_Cas5_HALMA"/>
</dbReference>
<keyword evidence="2" id="KW-0472">Membrane</keyword>
<organism evidence="3">
    <name type="scientific">bioreactor metagenome</name>
    <dbReference type="NCBI Taxonomy" id="1076179"/>
    <lineage>
        <taxon>unclassified sequences</taxon>
        <taxon>metagenomes</taxon>
        <taxon>ecological metagenomes</taxon>
    </lineage>
</organism>
<comment type="caution">
    <text evidence="3">The sequence shown here is derived from an EMBL/GenBank/DDBJ whole genome shotgun (WGS) entry which is preliminary data.</text>
</comment>